<keyword evidence="2" id="KW-1185">Reference proteome</keyword>
<accession>A0A811UBS1</accession>
<protein>
    <submittedName>
        <fullName evidence="1">(Mediterranean fruit fly) hypothetical protein</fullName>
    </submittedName>
</protein>
<dbReference type="AlphaFoldDB" id="A0A811UBS1"/>
<name>A0A811UBS1_CERCA</name>
<sequence length="63" mass="7290">MEFVTPPGDSKNMYHYYPVKHWMCRTAGRVNTFKLQPSQHLAMTEFIALQSSLEKQLADCEAI</sequence>
<evidence type="ECO:0000313" key="1">
    <source>
        <dbReference type="EMBL" id="CAD6994875.1"/>
    </source>
</evidence>
<proteinExistence type="predicted"/>
<organism evidence="1 2">
    <name type="scientific">Ceratitis capitata</name>
    <name type="common">Mediterranean fruit fly</name>
    <name type="synonym">Tephritis capitata</name>
    <dbReference type="NCBI Taxonomy" id="7213"/>
    <lineage>
        <taxon>Eukaryota</taxon>
        <taxon>Metazoa</taxon>
        <taxon>Ecdysozoa</taxon>
        <taxon>Arthropoda</taxon>
        <taxon>Hexapoda</taxon>
        <taxon>Insecta</taxon>
        <taxon>Pterygota</taxon>
        <taxon>Neoptera</taxon>
        <taxon>Endopterygota</taxon>
        <taxon>Diptera</taxon>
        <taxon>Brachycera</taxon>
        <taxon>Muscomorpha</taxon>
        <taxon>Tephritoidea</taxon>
        <taxon>Tephritidae</taxon>
        <taxon>Ceratitis</taxon>
        <taxon>Ceratitis</taxon>
    </lineage>
</organism>
<dbReference type="EMBL" id="CAJHJT010000001">
    <property type="protein sequence ID" value="CAD6994875.1"/>
    <property type="molecule type" value="Genomic_DNA"/>
</dbReference>
<gene>
    <name evidence="1" type="ORF">CCAP1982_LOCUS3610</name>
</gene>
<dbReference type="Proteomes" id="UP000606786">
    <property type="component" value="Unassembled WGS sequence"/>
</dbReference>
<reference evidence="1" key="1">
    <citation type="submission" date="2020-11" db="EMBL/GenBank/DDBJ databases">
        <authorList>
            <person name="Whitehead M."/>
        </authorList>
    </citation>
    <scope>NUCLEOTIDE SEQUENCE</scope>
    <source>
        <strain evidence="1">EGII</strain>
    </source>
</reference>
<evidence type="ECO:0000313" key="2">
    <source>
        <dbReference type="Proteomes" id="UP000606786"/>
    </source>
</evidence>
<comment type="caution">
    <text evidence="1">The sequence shown here is derived from an EMBL/GenBank/DDBJ whole genome shotgun (WGS) entry which is preliminary data.</text>
</comment>